<feature type="compositionally biased region" description="Polar residues" evidence="1">
    <location>
        <begin position="31"/>
        <end position="54"/>
    </location>
</feature>
<sequence>MNLSTIAIIFALFFCSAWAGICMSSGPKKAQSGTTPSHRWSTASNPGLTPQRITAPSPGSARISEEQINDAVAYFHQTNPDFNRMDSSSNNTPPHRWSTALNAGSARISEEQINDAIAYVHGTNGTNFNKHRVEDNFSPQVQKVGQQKGGNCADDEQYWDGGCHTKCNSVKKCRVGVCLCPIELLDILGRDGAGICLKHC</sequence>
<evidence type="ECO:0000313" key="4">
    <source>
        <dbReference type="WBParaSite" id="Gr19_v10_g17822.t1"/>
    </source>
</evidence>
<evidence type="ECO:0000256" key="2">
    <source>
        <dbReference type="SAM" id="SignalP"/>
    </source>
</evidence>
<reference evidence="4" key="1">
    <citation type="submission" date="2022-11" db="UniProtKB">
        <authorList>
            <consortium name="WormBaseParasite"/>
        </authorList>
    </citation>
    <scope>IDENTIFICATION</scope>
</reference>
<proteinExistence type="predicted"/>
<protein>
    <submittedName>
        <fullName evidence="4">Uncharacterized protein</fullName>
    </submittedName>
</protein>
<feature type="signal peptide" evidence="2">
    <location>
        <begin position="1"/>
        <end position="19"/>
    </location>
</feature>
<dbReference type="AlphaFoldDB" id="A0A914HKY0"/>
<keyword evidence="2" id="KW-0732">Signal</keyword>
<dbReference type="WBParaSite" id="Gr19_v10_g17822.t1">
    <property type="protein sequence ID" value="Gr19_v10_g17822.t1"/>
    <property type="gene ID" value="Gr19_v10_g17822"/>
</dbReference>
<name>A0A914HKY0_GLORO</name>
<accession>A0A914HKY0</accession>
<evidence type="ECO:0000256" key="1">
    <source>
        <dbReference type="SAM" id="MobiDB-lite"/>
    </source>
</evidence>
<organism evidence="3 4">
    <name type="scientific">Globodera rostochiensis</name>
    <name type="common">Golden nematode worm</name>
    <name type="synonym">Heterodera rostochiensis</name>
    <dbReference type="NCBI Taxonomy" id="31243"/>
    <lineage>
        <taxon>Eukaryota</taxon>
        <taxon>Metazoa</taxon>
        <taxon>Ecdysozoa</taxon>
        <taxon>Nematoda</taxon>
        <taxon>Chromadorea</taxon>
        <taxon>Rhabditida</taxon>
        <taxon>Tylenchina</taxon>
        <taxon>Tylenchomorpha</taxon>
        <taxon>Tylenchoidea</taxon>
        <taxon>Heteroderidae</taxon>
        <taxon>Heteroderinae</taxon>
        <taxon>Globodera</taxon>
    </lineage>
</organism>
<feature type="region of interest" description="Disordered" evidence="1">
    <location>
        <begin position="26"/>
        <end position="59"/>
    </location>
</feature>
<dbReference type="Proteomes" id="UP000887572">
    <property type="component" value="Unplaced"/>
</dbReference>
<evidence type="ECO:0000313" key="3">
    <source>
        <dbReference type="Proteomes" id="UP000887572"/>
    </source>
</evidence>
<keyword evidence="3" id="KW-1185">Reference proteome</keyword>
<feature type="chain" id="PRO_5037893465" evidence="2">
    <location>
        <begin position="20"/>
        <end position="200"/>
    </location>
</feature>